<evidence type="ECO:0000313" key="2">
    <source>
        <dbReference type="EMBL" id="MDQ1109200.1"/>
    </source>
</evidence>
<dbReference type="Proteomes" id="UP001226084">
    <property type="component" value="Unassembled WGS sequence"/>
</dbReference>
<dbReference type="PANTHER" id="PTHR11102">
    <property type="entry name" value="SEL-1-LIKE PROTEIN"/>
    <property type="match status" value="1"/>
</dbReference>
<comment type="caution">
    <text evidence="2">The sequence shown here is derived from an EMBL/GenBank/DDBJ whole genome shotgun (WGS) entry which is preliminary data.</text>
</comment>
<gene>
    <name evidence="2" type="ORF">QE424_002359</name>
</gene>
<feature type="signal peptide" evidence="1">
    <location>
        <begin position="1"/>
        <end position="19"/>
    </location>
</feature>
<dbReference type="AlphaFoldDB" id="A0AAP5AKK3"/>
<dbReference type="EMBL" id="JAUTAS010000001">
    <property type="protein sequence ID" value="MDQ1109200.1"/>
    <property type="molecule type" value="Genomic_DNA"/>
</dbReference>
<organism evidence="2 3">
    <name type="scientific">Stenotrophomonas rhizophila</name>
    <dbReference type="NCBI Taxonomy" id="216778"/>
    <lineage>
        <taxon>Bacteria</taxon>
        <taxon>Pseudomonadati</taxon>
        <taxon>Pseudomonadota</taxon>
        <taxon>Gammaproteobacteria</taxon>
        <taxon>Lysobacterales</taxon>
        <taxon>Lysobacteraceae</taxon>
        <taxon>Stenotrophomonas</taxon>
    </lineage>
</organism>
<accession>A0AAP5AKK3</accession>
<dbReference type="SUPFAM" id="SSF81901">
    <property type="entry name" value="HCP-like"/>
    <property type="match status" value="1"/>
</dbReference>
<dbReference type="InterPro" id="IPR006597">
    <property type="entry name" value="Sel1-like"/>
</dbReference>
<evidence type="ECO:0000256" key="1">
    <source>
        <dbReference type="SAM" id="SignalP"/>
    </source>
</evidence>
<dbReference type="InterPro" id="IPR011990">
    <property type="entry name" value="TPR-like_helical_dom_sf"/>
</dbReference>
<proteinExistence type="predicted"/>
<dbReference type="PANTHER" id="PTHR11102:SF160">
    <property type="entry name" value="ERAD-ASSOCIATED E3 UBIQUITIN-PROTEIN LIGASE COMPONENT HRD3"/>
    <property type="match status" value="1"/>
</dbReference>
<dbReference type="PROSITE" id="PS51257">
    <property type="entry name" value="PROKAR_LIPOPROTEIN"/>
    <property type="match status" value="1"/>
</dbReference>
<dbReference type="Gene3D" id="1.25.40.10">
    <property type="entry name" value="Tetratricopeptide repeat domain"/>
    <property type="match status" value="2"/>
</dbReference>
<reference evidence="2" key="1">
    <citation type="submission" date="2023-07" db="EMBL/GenBank/DDBJ databases">
        <title>Functional and genomic diversity of the sorghum phyllosphere microbiome.</title>
        <authorList>
            <person name="Shade A."/>
        </authorList>
    </citation>
    <scope>NUCLEOTIDE SEQUENCE</scope>
    <source>
        <strain evidence="2">SORGH_AS_0457</strain>
    </source>
</reference>
<dbReference type="SMART" id="SM00671">
    <property type="entry name" value="SEL1"/>
    <property type="match status" value="3"/>
</dbReference>
<name>A0AAP5AKK3_9GAMM</name>
<dbReference type="RefSeq" id="WP_093533180.1">
    <property type="nucleotide sequence ID" value="NZ_CP118898.1"/>
</dbReference>
<evidence type="ECO:0000313" key="3">
    <source>
        <dbReference type="Proteomes" id="UP001226084"/>
    </source>
</evidence>
<sequence length="290" mass="31935">MNPLRFRLSLSALALLALAACTTAPNRPTSDTEVKWLTAAERGDIEGMLELAELYERWNDRRALDWYERAAAATPWSFRNTIAEEALGRIWASGAMYTGRRPEDTPPPVLRASPRKAGRWYLAAANHGSPGAMLSLAKFERERGHAAAALRWDLRATVYQRYSTSSSGLPAAIAPQAGALHPLVVDIQRRAARGDAQAQVDLGALYERGMGLGIERDPAMALQWYRKAALQGNVFGQYFTGLLLGRAPPGVPRDEAAAAGWFAKAEAQKFFLAGESYWRKGIQPAFWTFD</sequence>
<keyword evidence="1" id="KW-0732">Signal</keyword>
<dbReference type="InterPro" id="IPR050767">
    <property type="entry name" value="Sel1_AlgK"/>
</dbReference>
<feature type="chain" id="PRO_5042840993" evidence="1">
    <location>
        <begin position="20"/>
        <end position="290"/>
    </location>
</feature>
<dbReference type="Pfam" id="PF08238">
    <property type="entry name" value="Sel1"/>
    <property type="match status" value="4"/>
</dbReference>
<protein>
    <submittedName>
        <fullName evidence="2">TPR repeat protein</fullName>
    </submittedName>
</protein>